<evidence type="ECO:0000256" key="7">
    <source>
        <dbReference type="ARBA" id="ARBA00023136"/>
    </source>
</evidence>
<dbReference type="eggNOG" id="COG3188">
    <property type="taxonomic scope" value="Bacteria"/>
</dbReference>
<reference evidence="12 13" key="1">
    <citation type="journal article" date="2012" name="BMC Genomics">
        <title>Comparative genomics of bacteria in the genus Providencia isolated from wild Drosophila melanogaster.</title>
        <authorList>
            <person name="Galac M.R."/>
            <person name="Lazzaro B.P."/>
        </authorList>
    </citation>
    <scope>NUCLEOTIDE SEQUENCE [LARGE SCALE GENOMIC DNA]</scope>
    <source>
        <strain evidence="12 13">DSM 19968</strain>
    </source>
</reference>
<dbReference type="HOGENOM" id="CLU_009120_1_1_6"/>
<dbReference type="Proteomes" id="UP000009336">
    <property type="component" value="Unassembled WGS sequence"/>
</dbReference>
<dbReference type="InterPro" id="IPR025885">
    <property type="entry name" value="PapC_N"/>
</dbReference>
<feature type="domain" description="PapC-like C-terminal" evidence="10">
    <location>
        <begin position="765"/>
        <end position="823"/>
    </location>
</feature>
<gene>
    <name evidence="12" type="ORF">OOA_12023</name>
</gene>
<evidence type="ECO:0000313" key="13">
    <source>
        <dbReference type="Proteomes" id="UP000009336"/>
    </source>
</evidence>
<dbReference type="PANTHER" id="PTHR30451">
    <property type="entry name" value="OUTER MEMBRANE USHER PROTEIN"/>
    <property type="match status" value="1"/>
</dbReference>
<keyword evidence="7 9" id="KW-0472">Membrane</keyword>
<comment type="subcellular location">
    <subcellularLocation>
        <location evidence="1 9">Cell outer membrane</location>
        <topology evidence="1 9">Multi-pass membrane protein</topology>
    </subcellularLocation>
</comment>
<comment type="caution">
    <text evidence="12">The sequence shown here is derived from an EMBL/GenBank/DDBJ whole genome shotgun (WGS) entry which is preliminary data.</text>
</comment>
<evidence type="ECO:0000256" key="6">
    <source>
        <dbReference type="ARBA" id="ARBA00022729"/>
    </source>
</evidence>
<dbReference type="PANTHER" id="PTHR30451:SF10">
    <property type="entry name" value="OUTER MEMBRANE USHER PROTEIN YFCU-RELATED"/>
    <property type="match status" value="1"/>
</dbReference>
<evidence type="ECO:0000313" key="12">
    <source>
        <dbReference type="EMBL" id="EKT60761.1"/>
    </source>
</evidence>
<dbReference type="InterPro" id="IPR037224">
    <property type="entry name" value="PapC_N_sf"/>
</dbReference>
<accession>K8WL97</accession>
<proteinExistence type="inferred from homology"/>
<feature type="domain" description="PapC N-terminal" evidence="11">
    <location>
        <begin position="44"/>
        <end position="190"/>
    </location>
</feature>
<dbReference type="STRING" id="1141662.OOA_12023"/>
<dbReference type="SUPFAM" id="SSF141729">
    <property type="entry name" value="FimD N-terminal domain-like"/>
    <property type="match status" value="1"/>
</dbReference>
<dbReference type="GO" id="GO:0009279">
    <property type="term" value="C:cell outer membrane"/>
    <property type="evidence" value="ECO:0007669"/>
    <property type="project" value="UniProtKB-SubCell"/>
</dbReference>
<dbReference type="Pfam" id="PF00577">
    <property type="entry name" value="Usher"/>
    <property type="match status" value="1"/>
</dbReference>
<dbReference type="Gene3D" id="2.60.40.2070">
    <property type="match status" value="1"/>
</dbReference>
<dbReference type="Gene3D" id="2.60.40.3110">
    <property type="match status" value="1"/>
</dbReference>
<dbReference type="RefSeq" id="WP_008912401.1">
    <property type="nucleotide sequence ID" value="NZ_KB233223.1"/>
</dbReference>
<protein>
    <submittedName>
        <fullName evidence="12">Outer membrane fimbrial usher protein mrfc</fullName>
    </submittedName>
</protein>
<dbReference type="Gene3D" id="3.10.20.410">
    <property type="match status" value="1"/>
</dbReference>
<dbReference type="AlphaFoldDB" id="K8WL97"/>
<keyword evidence="3 9" id="KW-0813">Transport</keyword>
<keyword evidence="6" id="KW-0732">Signal</keyword>
<keyword evidence="13" id="KW-1185">Reference proteome</keyword>
<sequence>MALLLKKKNKVLTDSARHYFNPITLMIIIAITQPQQILANDNIEFNTDILDLKDRANIDLSEFTQVGYIMPGTYPFYISLNKSTLPSTYEVSYVPSEQNTQETIPCLSPEIISHLALRNEWQSKTQWSNNGQCLKIDSIPGMTASGSLGTETIAITIPQAYLEYTADNWDPPSRWDNGISGAIFDYNINAQVTDHKNSNTNQQVTGNGVAGFNLGAWRFRANWQANYNDTNGQSTERNWDWSQYYAYRAIASLNAKLTLGEEYLRSGIFDSFRYLGASLMSEDNMLAPNLRGYAPEVSGVAKTNAKVTISQQGRVIYETQVAPGPFRIQDLNDTINGKLDVRVEEQDGSVQEYQMDTATIPYLTRPGRVQFKLVGGRPSNMDHHSEGPGFALGEFSWGISNGWSLYGGLLGAGDYNALSLGVGRDLMMFGAISFDITESRAKLPADNKTYTGGSYRLSYSKRFEEYDSQVTFAGYRFSERDFMNMNQYLDRRYRDSAQDNTKELYTIMLNKQFVALGLSAYLNYSHETYWNRPNTKRYNLALSRYFDFGRFKNINVSLNAFRNQYEGKKNDDGVYLNFSMPMGDAATISYNSIINKAGNSHTVSYYDRLDDNNSYRLGTGISTRGKATGNGYYLHYGDLATVTANASYVAGDYTSAALSLQGGATLTGHGTALHRINVPGASRIMVDTDGVANVPIKGFGPNTRTNRFGKAVISDINDYYRMSTSVDLNNLPDNIEAVKSVQQFTVTEGAIAYRKFDVLSGLKTMVRLALADGSYPPFGASIQNAKHHEVGIVNDNGSVYLSGINPNEILDVNWNGQTQCRIQIPQDIETIEFNSLLLPCDMNPSAMPINPASLPIKPVTNSELPLDAPSQGISAHDRWLLTPPNIQYAPDGSSL</sequence>
<dbReference type="Pfam" id="PF13953">
    <property type="entry name" value="PapC_C"/>
    <property type="match status" value="1"/>
</dbReference>
<dbReference type="OrthoDB" id="6554712at2"/>
<name>K8WL97_9GAMM</name>
<dbReference type="EMBL" id="AKKL01000032">
    <property type="protein sequence ID" value="EKT60761.1"/>
    <property type="molecule type" value="Genomic_DNA"/>
</dbReference>
<keyword evidence="8 9" id="KW-0998">Cell outer membrane</keyword>
<dbReference type="NCBIfam" id="NF011812">
    <property type="entry name" value="PRK15284.1"/>
    <property type="match status" value="1"/>
</dbReference>
<dbReference type="InterPro" id="IPR000015">
    <property type="entry name" value="Fimb_usher"/>
</dbReference>
<dbReference type="PROSITE" id="PS01151">
    <property type="entry name" value="FIMBRIAL_USHER"/>
    <property type="match status" value="1"/>
</dbReference>
<evidence type="ECO:0000259" key="10">
    <source>
        <dbReference type="Pfam" id="PF13953"/>
    </source>
</evidence>
<comment type="similarity">
    <text evidence="2 9">Belongs to the fimbrial export usher family.</text>
</comment>
<evidence type="ECO:0000256" key="9">
    <source>
        <dbReference type="RuleBase" id="RU003884"/>
    </source>
</evidence>
<evidence type="ECO:0000256" key="1">
    <source>
        <dbReference type="ARBA" id="ARBA00004571"/>
    </source>
</evidence>
<evidence type="ECO:0000256" key="8">
    <source>
        <dbReference type="ARBA" id="ARBA00023237"/>
    </source>
</evidence>
<dbReference type="InterPro" id="IPR042186">
    <property type="entry name" value="FimD_plug_dom"/>
</dbReference>
<keyword evidence="9" id="KW-1029">Fimbrium biogenesis</keyword>
<dbReference type="InterPro" id="IPR043142">
    <property type="entry name" value="PapC-like_C_sf"/>
</dbReference>
<organism evidence="12 13">
    <name type="scientific">Providencia burhodogranariea DSM 19968</name>
    <dbReference type="NCBI Taxonomy" id="1141662"/>
    <lineage>
        <taxon>Bacteria</taxon>
        <taxon>Pseudomonadati</taxon>
        <taxon>Pseudomonadota</taxon>
        <taxon>Gammaproteobacteria</taxon>
        <taxon>Enterobacterales</taxon>
        <taxon>Morganellaceae</taxon>
        <taxon>Providencia</taxon>
    </lineage>
</organism>
<evidence type="ECO:0000256" key="3">
    <source>
        <dbReference type="ARBA" id="ARBA00022448"/>
    </source>
</evidence>
<dbReference type="InterPro" id="IPR018030">
    <property type="entry name" value="Fimbrial_membr_usher_CS"/>
</dbReference>
<dbReference type="GO" id="GO:0009297">
    <property type="term" value="P:pilus assembly"/>
    <property type="evidence" value="ECO:0007669"/>
    <property type="project" value="InterPro"/>
</dbReference>
<dbReference type="Pfam" id="PF13954">
    <property type="entry name" value="PapC_N"/>
    <property type="match status" value="1"/>
</dbReference>
<dbReference type="InterPro" id="IPR025949">
    <property type="entry name" value="PapC-like_C"/>
</dbReference>
<evidence type="ECO:0000256" key="4">
    <source>
        <dbReference type="ARBA" id="ARBA00022452"/>
    </source>
</evidence>
<keyword evidence="5 9" id="KW-0812">Transmembrane</keyword>
<dbReference type="PATRIC" id="fig|1141662.3.peg.2439"/>
<evidence type="ECO:0000256" key="2">
    <source>
        <dbReference type="ARBA" id="ARBA00008064"/>
    </source>
</evidence>
<evidence type="ECO:0000259" key="11">
    <source>
        <dbReference type="Pfam" id="PF13954"/>
    </source>
</evidence>
<keyword evidence="4" id="KW-1134">Transmembrane beta strand</keyword>
<evidence type="ECO:0000256" key="5">
    <source>
        <dbReference type="ARBA" id="ARBA00022692"/>
    </source>
</evidence>
<dbReference type="Gene3D" id="2.60.40.2610">
    <property type="entry name" value="Outer membrane usher protein FimD, plug domain"/>
    <property type="match status" value="1"/>
</dbReference>
<dbReference type="GO" id="GO:0015473">
    <property type="term" value="F:fimbrial usher porin activity"/>
    <property type="evidence" value="ECO:0007669"/>
    <property type="project" value="InterPro"/>
</dbReference>